<evidence type="ECO:0000256" key="1">
    <source>
        <dbReference type="ARBA" id="ARBA00004651"/>
    </source>
</evidence>
<keyword evidence="7 8" id="KW-0472">Membrane</keyword>
<dbReference type="InterPro" id="IPR000515">
    <property type="entry name" value="MetI-like"/>
</dbReference>
<comment type="subcellular location">
    <subcellularLocation>
        <location evidence="1 8">Cell membrane</location>
        <topology evidence="1 8">Multi-pass membrane protein</topology>
    </subcellularLocation>
</comment>
<feature type="transmembrane region" description="Helical" evidence="8">
    <location>
        <begin position="90"/>
        <end position="114"/>
    </location>
</feature>
<evidence type="ECO:0000256" key="6">
    <source>
        <dbReference type="ARBA" id="ARBA00022989"/>
    </source>
</evidence>
<dbReference type="InterPro" id="IPR035906">
    <property type="entry name" value="MetI-like_sf"/>
</dbReference>
<evidence type="ECO:0000256" key="8">
    <source>
        <dbReference type="RuleBase" id="RU363032"/>
    </source>
</evidence>
<evidence type="ECO:0000256" key="5">
    <source>
        <dbReference type="ARBA" id="ARBA00022692"/>
    </source>
</evidence>
<feature type="domain" description="ABC transmembrane type-1" evidence="9">
    <location>
        <begin position="91"/>
        <end position="308"/>
    </location>
</feature>
<keyword evidence="4" id="KW-1003">Cell membrane</keyword>
<evidence type="ECO:0000256" key="7">
    <source>
        <dbReference type="ARBA" id="ARBA00023136"/>
    </source>
</evidence>
<evidence type="ECO:0000256" key="3">
    <source>
        <dbReference type="ARBA" id="ARBA00022448"/>
    </source>
</evidence>
<dbReference type="RefSeq" id="WP_147705036.1">
    <property type="nucleotide sequence ID" value="NZ_VDUY01000005.1"/>
</dbReference>
<keyword evidence="11" id="KW-1185">Reference proteome</keyword>
<gene>
    <name evidence="10" type="ORF">FHP08_13725</name>
</gene>
<keyword evidence="6 8" id="KW-1133">Transmembrane helix</keyword>
<evidence type="ECO:0000256" key="4">
    <source>
        <dbReference type="ARBA" id="ARBA00022475"/>
    </source>
</evidence>
<proteinExistence type="inferred from homology"/>
<keyword evidence="5 8" id="KW-0812">Transmembrane</keyword>
<comment type="caution">
    <text evidence="10">The sequence shown here is derived from an EMBL/GenBank/DDBJ whole genome shotgun (WGS) entry which is preliminary data.</text>
</comment>
<feature type="transmembrane region" description="Helical" evidence="8">
    <location>
        <begin position="192"/>
        <end position="211"/>
    </location>
</feature>
<comment type="similarity">
    <text evidence="2">Belongs to the binding-protein-dependent transport system permease family. CysTW subfamily.</text>
</comment>
<dbReference type="SUPFAM" id="SSF161098">
    <property type="entry name" value="MetI-like"/>
    <property type="match status" value="1"/>
</dbReference>
<keyword evidence="3 8" id="KW-0813">Transport</keyword>
<dbReference type="OrthoDB" id="9808619at2"/>
<reference evidence="10 11" key="1">
    <citation type="submission" date="2019-06" db="EMBL/GenBank/DDBJ databases">
        <title>Quisquiliibacterium sp. nov., isolated from a maize field.</title>
        <authorList>
            <person name="Lin S.-Y."/>
            <person name="Tsai C.-F."/>
            <person name="Young C.-C."/>
        </authorList>
    </citation>
    <scope>NUCLEOTIDE SEQUENCE [LARGE SCALE GENOMIC DNA]</scope>
    <source>
        <strain evidence="10 11">CC-CFT501</strain>
    </source>
</reference>
<feature type="transmembrane region" description="Helical" evidence="8">
    <location>
        <begin position="126"/>
        <end position="147"/>
    </location>
</feature>
<accession>A0A5C8NUC8</accession>
<feature type="transmembrane region" description="Helical" evidence="8">
    <location>
        <begin position="240"/>
        <end position="262"/>
    </location>
</feature>
<dbReference type="Proteomes" id="UP000321548">
    <property type="component" value="Unassembled WGS sequence"/>
</dbReference>
<dbReference type="CDD" id="cd06261">
    <property type="entry name" value="TM_PBP2"/>
    <property type="match status" value="1"/>
</dbReference>
<evidence type="ECO:0000256" key="2">
    <source>
        <dbReference type="ARBA" id="ARBA00007069"/>
    </source>
</evidence>
<evidence type="ECO:0000259" key="9">
    <source>
        <dbReference type="PROSITE" id="PS50928"/>
    </source>
</evidence>
<organism evidence="10 11">
    <name type="scientific">Zeimonas arvi</name>
    <dbReference type="NCBI Taxonomy" id="2498847"/>
    <lineage>
        <taxon>Bacteria</taxon>
        <taxon>Pseudomonadati</taxon>
        <taxon>Pseudomonadota</taxon>
        <taxon>Betaproteobacteria</taxon>
        <taxon>Burkholderiales</taxon>
        <taxon>Burkholderiaceae</taxon>
        <taxon>Zeimonas</taxon>
    </lineage>
</organism>
<evidence type="ECO:0000313" key="10">
    <source>
        <dbReference type="EMBL" id="TXL64787.1"/>
    </source>
</evidence>
<dbReference type="Pfam" id="PF00528">
    <property type="entry name" value="BPD_transp_1"/>
    <property type="match status" value="1"/>
</dbReference>
<sequence>MNTAAVTAPAAGWPRLRRGISDALLARRGRLLALLLVPPMLWLGVLYLGSLLALLANSFFGLDEFTGQVSYDALTLKNFVDIFSPANRDVILRTVAMALAVTLACAAIGFPIAYFMARYTTGATKAACYILVMLPLWSSYLVRLYAWKLLLAREGAVNWVLGQLHLAWLVEGLLALPVVGGPSLSFSPLGTFLVFVYLWLPFMILPIQAAVERIPHTVIEASGDLGAHGGATFRHVILPMALPGVIAGSIFTFSLTLGDYIVPGVIGDSRLFIGQVVYMQQGVAGNVPFAAAFSLVPIAVIAVYLWLAKRKGAFDAL</sequence>
<dbReference type="PANTHER" id="PTHR42929">
    <property type="entry name" value="INNER MEMBRANE ABC TRANSPORTER PERMEASE PROTEIN YDCU-RELATED-RELATED"/>
    <property type="match status" value="1"/>
</dbReference>
<dbReference type="Gene3D" id="1.10.3720.10">
    <property type="entry name" value="MetI-like"/>
    <property type="match status" value="1"/>
</dbReference>
<name>A0A5C8NUC8_9BURK</name>
<feature type="transmembrane region" description="Helical" evidence="8">
    <location>
        <begin position="31"/>
        <end position="56"/>
    </location>
</feature>
<dbReference type="AlphaFoldDB" id="A0A5C8NUC8"/>
<dbReference type="PANTHER" id="PTHR42929:SF1">
    <property type="entry name" value="INNER MEMBRANE ABC TRANSPORTER PERMEASE PROTEIN YDCU-RELATED"/>
    <property type="match status" value="1"/>
</dbReference>
<evidence type="ECO:0000313" key="11">
    <source>
        <dbReference type="Proteomes" id="UP000321548"/>
    </source>
</evidence>
<protein>
    <submittedName>
        <fullName evidence="10">ABC transporter permease</fullName>
    </submittedName>
</protein>
<dbReference type="PROSITE" id="PS50928">
    <property type="entry name" value="ABC_TM1"/>
    <property type="match status" value="1"/>
</dbReference>
<dbReference type="GO" id="GO:0005886">
    <property type="term" value="C:plasma membrane"/>
    <property type="evidence" value="ECO:0007669"/>
    <property type="project" value="UniProtKB-SubCell"/>
</dbReference>
<feature type="transmembrane region" description="Helical" evidence="8">
    <location>
        <begin position="283"/>
        <end position="307"/>
    </location>
</feature>
<dbReference type="EMBL" id="VDUY01000005">
    <property type="protein sequence ID" value="TXL64787.1"/>
    <property type="molecule type" value="Genomic_DNA"/>
</dbReference>
<dbReference type="GO" id="GO:0055085">
    <property type="term" value="P:transmembrane transport"/>
    <property type="evidence" value="ECO:0007669"/>
    <property type="project" value="InterPro"/>
</dbReference>